<dbReference type="EMBL" id="JBHSAS010000028">
    <property type="protein sequence ID" value="MFC4029288.1"/>
    <property type="molecule type" value="Genomic_DNA"/>
</dbReference>
<dbReference type="Proteomes" id="UP001595793">
    <property type="component" value="Unassembled WGS sequence"/>
</dbReference>
<dbReference type="RefSeq" id="WP_290232393.1">
    <property type="nucleotide sequence ID" value="NZ_JAUFPZ010000002.1"/>
</dbReference>
<keyword evidence="2" id="KW-1185">Reference proteome</keyword>
<evidence type="ECO:0000313" key="1">
    <source>
        <dbReference type="EMBL" id="MFC4029288.1"/>
    </source>
</evidence>
<proteinExistence type="predicted"/>
<sequence>MRKLILIVLILTLGISCKESKSESDKKQNEVPEIPAELNGFSMEQIKNIHQYMNVDRWNNGGDIGTRMGTDYNKLAEKLNIPISKLKEIDSYYHYDVIKILDKKIKSQFENHKNFEPDYYGSIESTAYCGINTLRGNIVVYGQKNIANFKAEAEKIANELISEIPDWITGYKLNFTRYEDPNLETKGNVDIGFLWRKGEELKVMKSSRGLYGYKRPETNTFWHNREWNNESTIPNPNL</sequence>
<accession>A0ABV8HBF6</accession>
<gene>
    <name evidence="1" type="ORF">ACFOS1_17855</name>
</gene>
<reference evidence="2" key="1">
    <citation type="journal article" date="2019" name="Int. J. Syst. Evol. Microbiol.">
        <title>The Global Catalogue of Microorganisms (GCM) 10K type strain sequencing project: providing services to taxonomists for standard genome sequencing and annotation.</title>
        <authorList>
            <consortium name="The Broad Institute Genomics Platform"/>
            <consortium name="The Broad Institute Genome Sequencing Center for Infectious Disease"/>
            <person name="Wu L."/>
            <person name="Ma J."/>
        </authorList>
    </citation>
    <scope>NUCLEOTIDE SEQUENCE [LARGE SCALE GENOMIC DNA]</scope>
    <source>
        <strain evidence="2">CECT 9128</strain>
    </source>
</reference>
<protein>
    <recommendedName>
        <fullName evidence="3">Lipoprotein</fullName>
    </recommendedName>
</protein>
<evidence type="ECO:0008006" key="3">
    <source>
        <dbReference type="Google" id="ProtNLM"/>
    </source>
</evidence>
<dbReference type="PROSITE" id="PS51257">
    <property type="entry name" value="PROKAR_LIPOPROTEIN"/>
    <property type="match status" value="1"/>
</dbReference>
<evidence type="ECO:0000313" key="2">
    <source>
        <dbReference type="Proteomes" id="UP001595793"/>
    </source>
</evidence>
<organism evidence="1 2">
    <name type="scientific">Zunongwangia endophytica</name>
    <dbReference type="NCBI Taxonomy" id="1808945"/>
    <lineage>
        <taxon>Bacteria</taxon>
        <taxon>Pseudomonadati</taxon>
        <taxon>Bacteroidota</taxon>
        <taxon>Flavobacteriia</taxon>
        <taxon>Flavobacteriales</taxon>
        <taxon>Flavobacteriaceae</taxon>
        <taxon>Zunongwangia</taxon>
    </lineage>
</organism>
<name>A0ABV8HBF6_9FLAO</name>
<comment type="caution">
    <text evidence="1">The sequence shown here is derived from an EMBL/GenBank/DDBJ whole genome shotgun (WGS) entry which is preliminary data.</text>
</comment>